<sequence length="66" mass="7205">MLISRALSSDKAIYENNGRLLPSTAVLGIIPNVVSCISEPPTIGNYTGNRAIVHRTDVPYDDRDSF</sequence>
<dbReference type="EMBL" id="SMMG02000001">
    <property type="protein sequence ID" value="KAA3488537.1"/>
    <property type="molecule type" value="Genomic_DNA"/>
</dbReference>
<dbReference type="OrthoDB" id="10408894at2759"/>
<proteinExistence type="predicted"/>
<evidence type="ECO:0000313" key="2">
    <source>
        <dbReference type="Proteomes" id="UP000325315"/>
    </source>
</evidence>
<reference evidence="2" key="1">
    <citation type="journal article" date="2019" name="Plant Biotechnol. J.">
        <title>Genome sequencing of the Australian wild diploid species Gossypium australe highlights disease resistance and delayed gland morphogenesis.</title>
        <authorList>
            <person name="Cai Y."/>
            <person name="Cai X."/>
            <person name="Wang Q."/>
            <person name="Wang P."/>
            <person name="Zhang Y."/>
            <person name="Cai C."/>
            <person name="Xu Y."/>
            <person name="Wang K."/>
            <person name="Zhou Z."/>
            <person name="Wang C."/>
            <person name="Geng S."/>
            <person name="Li B."/>
            <person name="Dong Q."/>
            <person name="Hou Y."/>
            <person name="Wang H."/>
            <person name="Ai P."/>
            <person name="Liu Z."/>
            <person name="Yi F."/>
            <person name="Sun M."/>
            <person name="An G."/>
            <person name="Cheng J."/>
            <person name="Zhang Y."/>
            <person name="Shi Q."/>
            <person name="Xie Y."/>
            <person name="Shi X."/>
            <person name="Chang Y."/>
            <person name="Huang F."/>
            <person name="Chen Y."/>
            <person name="Hong S."/>
            <person name="Mi L."/>
            <person name="Sun Q."/>
            <person name="Zhang L."/>
            <person name="Zhou B."/>
            <person name="Peng R."/>
            <person name="Zhang X."/>
            <person name="Liu F."/>
        </authorList>
    </citation>
    <scope>NUCLEOTIDE SEQUENCE [LARGE SCALE GENOMIC DNA]</scope>
    <source>
        <strain evidence="2">cv. PA1801</strain>
    </source>
</reference>
<evidence type="ECO:0000313" key="1">
    <source>
        <dbReference type="EMBL" id="KAA3488537.1"/>
    </source>
</evidence>
<protein>
    <submittedName>
        <fullName evidence="1">Uncharacterized protein</fullName>
    </submittedName>
</protein>
<accession>A0A5B6X6L7</accession>
<keyword evidence="2" id="KW-1185">Reference proteome</keyword>
<dbReference type="AlphaFoldDB" id="A0A5B6X6L7"/>
<organism evidence="1 2">
    <name type="scientific">Gossypium australe</name>
    <dbReference type="NCBI Taxonomy" id="47621"/>
    <lineage>
        <taxon>Eukaryota</taxon>
        <taxon>Viridiplantae</taxon>
        <taxon>Streptophyta</taxon>
        <taxon>Embryophyta</taxon>
        <taxon>Tracheophyta</taxon>
        <taxon>Spermatophyta</taxon>
        <taxon>Magnoliopsida</taxon>
        <taxon>eudicotyledons</taxon>
        <taxon>Gunneridae</taxon>
        <taxon>Pentapetalae</taxon>
        <taxon>rosids</taxon>
        <taxon>malvids</taxon>
        <taxon>Malvales</taxon>
        <taxon>Malvaceae</taxon>
        <taxon>Malvoideae</taxon>
        <taxon>Gossypium</taxon>
    </lineage>
</organism>
<gene>
    <name evidence="1" type="ORF">EPI10_032281</name>
</gene>
<name>A0A5B6X6L7_9ROSI</name>
<comment type="caution">
    <text evidence="1">The sequence shown here is derived from an EMBL/GenBank/DDBJ whole genome shotgun (WGS) entry which is preliminary data.</text>
</comment>
<dbReference type="Proteomes" id="UP000325315">
    <property type="component" value="Unassembled WGS sequence"/>
</dbReference>